<dbReference type="RefSeq" id="WP_109417456.1">
    <property type="nucleotide sequence ID" value="NZ_QEAS01000018.1"/>
</dbReference>
<dbReference type="GO" id="GO:0016301">
    <property type="term" value="F:kinase activity"/>
    <property type="evidence" value="ECO:0007669"/>
    <property type="project" value="UniProtKB-KW"/>
</dbReference>
<dbReference type="Pfam" id="PF00370">
    <property type="entry name" value="FGGY_N"/>
    <property type="match status" value="1"/>
</dbReference>
<dbReference type="PANTHER" id="PTHR43095:SF2">
    <property type="entry name" value="GLUCONOKINASE"/>
    <property type="match status" value="1"/>
</dbReference>
<evidence type="ECO:0000259" key="4">
    <source>
        <dbReference type="Pfam" id="PF00370"/>
    </source>
</evidence>
<keyword evidence="2" id="KW-0808">Transferase</keyword>
<dbReference type="EMBL" id="QEAS01000018">
    <property type="protein sequence ID" value="PWG79013.1"/>
    <property type="molecule type" value="Genomic_DNA"/>
</dbReference>
<reference evidence="5 6" key="1">
    <citation type="submission" date="2018-04" db="EMBL/GenBank/DDBJ databases">
        <title>Pedobacter chongqingensis sp. nov., isolated from a rottenly hemp rope.</title>
        <authorList>
            <person name="Cai Y."/>
        </authorList>
    </citation>
    <scope>NUCLEOTIDE SEQUENCE [LARGE SCALE GENOMIC DNA]</scope>
    <source>
        <strain evidence="5 6">FJ4-8</strain>
    </source>
</reference>
<evidence type="ECO:0000256" key="3">
    <source>
        <dbReference type="ARBA" id="ARBA00022777"/>
    </source>
</evidence>
<evidence type="ECO:0000256" key="1">
    <source>
        <dbReference type="ARBA" id="ARBA00009156"/>
    </source>
</evidence>
<dbReference type="AlphaFoldDB" id="A0A2U2PCD7"/>
<accession>A0A2U2PCD7</accession>
<comment type="similarity">
    <text evidence="1">Belongs to the FGGY kinase family.</text>
</comment>
<dbReference type="InterPro" id="IPR043129">
    <property type="entry name" value="ATPase_NBD"/>
</dbReference>
<dbReference type="Gene3D" id="3.30.420.40">
    <property type="match status" value="2"/>
</dbReference>
<dbReference type="InterPro" id="IPR050406">
    <property type="entry name" value="FGGY_Carb_Kinase"/>
</dbReference>
<keyword evidence="3 5" id="KW-0418">Kinase</keyword>
<feature type="domain" description="Carbohydrate kinase FGGY N-terminal" evidence="4">
    <location>
        <begin position="6"/>
        <end position="213"/>
    </location>
</feature>
<sequence length="461" mass="52034">MSTPVIAIFDVGKTNKKVFLFDERYNIVLERTSSFEETKDEDGDPCEDLNLLTAWVKDTLKELTRLEEFDIRAINFSAYGASFVHLDAGGKPLTPLYNYLKPYPEHLRKQFYEEYGGELKVATETASPVLGNLNSGMQLYRLKYEKPEVFKKIKWSLHLPQYLSYLVTGQTYSDITSIGCHTGLWDFQKNSYHEWVANEGIAEKFPEVFPSDSGIEMEIEGKKRFVGVGLHDSSAAFIPFITSFHDPFVLLSTGTWCISLNAFNSLPLTEDELYQDCLSYISFRRNPVKASRLFAGNEHEQQTRRIASHFNIAPNFYQKLEFDSKLAARFLSEAETERNVPEGGNLVSSGFAERDLSAYATEVEAYYQLLSDLLKLQSKSTKLVSEGTPVKRIFVDGGFSKNSKYMNMLAAVFPELEVFAASVSQATSVGAALALHKYWNSQSVPANIIDLKFYSASEIAI</sequence>
<proteinExistence type="inferred from homology"/>
<dbReference type="CDD" id="cd07772">
    <property type="entry name" value="ASKHA_NBD_FGGY_NaCK-like"/>
    <property type="match status" value="1"/>
</dbReference>
<evidence type="ECO:0000256" key="2">
    <source>
        <dbReference type="ARBA" id="ARBA00022679"/>
    </source>
</evidence>
<gene>
    <name evidence="5" type="ORF">DDR33_19410</name>
</gene>
<dbReference type="GO" id="GO:0005975">
    <property type="term" value="P:carbohydrate metabolic process"/>
    <property type="evidence" value="ECO:0007669"/>
    <property type="project" value="InterPro"/>
</dbReference>
<comment type="caution">
    <text evidence="5">The sequence shown here is derived from an EMBL/GenBank/DDBJ whole genome shotgun (WGS) entry which is preliminary data.</text>
</comment>
<dbReference type="Proteomes" id="UP000245647">
    <property type="component" value="Unassembled WGS sequence"/>
</dbReference>
<dbReference type="OrthoDB" id="9786272at2"/>
<dbReference type="InterPro" id="IPR018484">
    <property type="entry name" value="FGGY_N"/>
</dbReference>
<organism evidence="5 6">
    <name type="scientific">Pararcticibacter amylolyticus</name>
    <dbReference type="NCBI Taxonomy" id="2173175"/>
    <lineage>
        <taxon>Bacteria</taxon>
        <taxon>Pseudomonadati</taxon>
        <taxon>Bacteroidota</taxon>
        <taxon>Sphingobacteriia</taxon>
        <taxon>Sphingobacteriales</taxon>
        <taxon>Sphingobacteriaceae</taxon>
        <taxon>Pararcticibacter</taxon>
    </lineage>
</organism>
<name>A0A2U2PCD7_9SPHI</name>
<protein>
    <submittedName>
        <fullName evidence="5">Carbohydrate kinase</fullName>
    </submittedName>
</protein>
<dbReference type="SUPFAM" id="SSF53067">
    <property type="entry name" value="Actin-like ATPase domain"/>
    <property type="match status" value="2"/>
</dbReference>
<evidence type="ECO:0000313" key="5">
    <source>
        <dbReference type="EMBL" id="PWG79013.1"/>
    </source>
</evidence>
<dbReference type="PANTHER" id="PTHR43095">
    <property type="entry name" value="SUGAR KINASE"/>
    <property type="match status" value="1"/>
</dbReference>
<evidence type="ECO:0000313" key="6">
    <source>
        <dbReference type="Proteomes" id="UP000245647"/>
    </source>
</evidence>
<keyword evidence="6" id="KW-1185">Reference proteome</keyword>